<dbReference type="GO" id="GO:0005509">
    <property type="term" value="F:calcium ion binding"/>
    <property type="evidence" value="ECO:0007669"/>
    <property type="project" value="InterPro"/>
</dbReference>
<evidence type="ECO:0000313" key="3">
    <source>
        <dbReference type="EMBL" id="GMI37470.1"/>
    </source>
</evidence>
<dbReference type="SUPFAM" id="SSF47473">
    <property type="entry name" value="EF-hand"/>
    <property type="match status" value="1"/>
</dbReference>
<organism evidence="3 4">
    <name type="scientific">Triparma columacea</name>
    <dbReference type="NCBI Taxonomy" id="722753"/>
    <lineage>
        <taxon>Eukaryota</taxon>
        <taxon>Sar</taxon>
        <taxon>Stramenopiles</taxon>
        <taxon>Ochrophyta</taxon>
        <taxon>Bolidophyceae</taxon>
        <taxon>Parmales</taxon>
        <taxon>Triparmaceae</taxon>
        <taxon>Triparma</taxon>
    </lineage>
</organism>
<keyword evidence="4" id="KW-1185">Reference proteome</keyword>
<accession>A0A9W7L897</accession>
<reference evidence="4" key="1">
    <citation type="journal article" date="2023" name="Commun. Biol.">
        <title>Genome analysis of Parmales, the sister group of diatoms, reveals the evolutionary specialization of diatoms from phago-mixotrophs to photoautotrophs.</title>
        <authorList>
            <person name="Ban H."/>
            <person name="Sato S."/>
            <person name="Yoshikawa S."/>
            <person name="Yamada K."/>
            <person name="Nakamura Y."/>
            <person name="Ichinomiya M."/>
            <person name="Sato N."/>
            <person name="Blanc-Mathieu R."/>
            <person name="Endo H."/>
            <person name="Kuwata A."/>
            <person name="Ogata H."/>
        </authorList>
    </citation>
    <scope>NUCLEOTIDE SEQUENCE [LARGE SCALE GENOMIC DNA]</scope>
</reference>
<dbReference type="EMBL" id="BRYA01001007">
    <property type="protein sequence ID" value="GMI37470.1"/>
    <property type="molecule type" value="Genomic_DNA"/>
</dbReference>
<dbReference type="PROSITE" id="PS00018">
    <property type="entry name" value="EF_HAND_1"/>
    <property type="match status" value="2"/>
</dbReference>
<dbReference type="PROSITE" id="PS50222">
    <property type="entry name" value="EF_HAND_2"/>
    <property type="match status" value="2"/>
</dbReference>
<gene>
    <name evidence="3" type="ORF">TrCOL_g13685</name>
</gene>
<dbReference type="SMART" id="SM00054">
    <property type="entry name" value="EFh"/>
    <property type="match status" value="2"/>
</dbReference>
<dbReference type="AlphaFoldDB" id="A0A9W7L897"/>
<dbReference type="InterPro" id="IPR011992">
    <property type="entry name" value="EF-hand-dom_pair"/>
</dbReference>
<dbReference type="InterPro" id="IPR018247">
    <property type="entry name" value="EF_Hand_1_Ca_BS"/>
</dbReference>
<name>A0A9W7L897_9STRA</name>
<feature type="domain" description="EF-hand" evidence="2">
    <location>
        <begin position="170"/>
        <end position="205"/>
    </location>
</feature>
<protein>
    <recommendedName>
        <fullName evidence="2">EF-hand domain-containing protein</fullName>
    </recommendedName>
</protein>
<dbReference type="OrthoDB" id="26525at2759"/>
<sequence>MASTTSSVTSMDADITLDVSDLELSQILRALNLEAPDFLPVDLPPTPGGPLKSLNIPMDELTTSFLTYNPGGSQSSSENPFVVVREILEWCKECWDERQREEDEAKRQRFSIDPADLKRVVEFIDQDGSGSISIKEFQEVFSMIKRANAQKAMGVEALNLMKTILGWAKKARKSSDDVVKLFDRQGDGSITHRDIRKAFEHMQIPGSIQERIRVLDPNNTNAVDTIEFGNTLRKAEGEINLQKTQERRKKLWDERFREAEKAALEMQQATEESFSEQDLIKVIK</sequence>
<keyword evidence="1" id="KW-0106">Calcium</keyword>
<evidence type="ECO:0000259" key="2">
    <source>
        <dbReference type="PROSITE" id="PS50222"/>
    </source>
</evidence>
<feature type="domain" description="EF-hand" evidence="2">
    <location>
        <begin position="112"/>
        <end position="147"/>
    </location>
</feature>
<comment type="caution">
    <text evidence="3">The sequence shown here is derived from an EMBL/GenBank/DDBJ whole genome shotgun (WGS) entry which is preliminary data.</text>
</comment>
<evidence type="ECO:0000256" key="1">
    <source>
        <dbReference type="ARBA" id="ARBA00022837"/>
    </source>
</evidence>
<dbReference type="Proteomes" id="UP001165065">
    <property type="component" value="Unassembled WGS sequence"/>
</dbReference>
<dbReference type="Gene3D" id="1.10.238.10">
    <property type="entry name" value="EF-hand"/>
    <property type="match status" value="2"/>
</dbReference>
<dbReference type="InterPro" id="IPR002048">
    <property type="entry name" value="EF_hand_dom"/>
</dbReference>
<evidence type="ECO:0000313" key="4">
    <source>
        <dbReference type="Proteomes" id="UP001165065"/>
    </source>
</evidence>
<proteinExistence type="predicted"/>